<evidence type="ECO:0000313" key="2">
    <source>
        <dbReference type="EMBL" id="ABF40044.1"/>
    </source>
</evidence>
<keyword evidence="1" id="KW-1133">Transmembrane helix</keyword>
<reference evidence="2 3" key="1">
    <citation type="journal article" date="2009" name="Appl. Environ. Microbiol.">
        <title>Three genomes from the phylum Acidobacteria provide insight into the lifestyles of these microorganisms in soils.</title>
        <authorList>
            <person name="Ward N.L."/>
            <person name="Challacombe J.F."/>
            <person name="Janssen P.H."/>
            <person name="Henrissat B."/>
            <person name="Coutinho P.M."/>
            <person name="Wu M."/>
            <person name="Xie G."/>
            <person name="Haft D.H."/>
            <person name="Sait M."/>
            <person name="Badger J."/>
            <person name="Barabote R.D."/>
            <person name="Bradley B."/>
            <person name="Brettin T.S."/>
            <person name="Brinkac L.M."/>
            <person name="Bruce D."/>
            <person name="Creasy T."/>
            <person name="Daugherty S.C."/>
            <person name="Davidsen T.M."/>
            <person name="DeBoy R.T."/>
            <person name="Detter J.C."/>
            <person name="Dodson R.J."/>
            <person name="Durkin A.S."/>
            <person name="Ganapathy A."/>
            <person name="Gwinn-Giglio M."/>
            <person name="Han C.S."/>
            <person name="Khouri H."/>
            <person name="Kiss H."/>
            <person name="Kothari S.P."/>
            <person name="Madupu R."/>
            <person name="Nelson K.E."/>
            <person name="Nelson W.C."/>
            <person name="Paulsen I."/>
            <person name="Penn K."/>
            <person name="Ren Q."/>
            <person name="Rosovitz M.J."/>
            <person name="Selengut J.D."/>
            <person name="Shrivastava S."/>
            <person name="Sullivan S.A."/>
            <person name="Tapia R."/>
            <person name="Thompson L.S."/>
            <person name="Watkins K.L."/>
            <person name="Yang Q."/>
            <person name="Yu C."/>
            <person name="Zafar N."/>
            <person name="Zhou L."/>
            <person name="Kuske C.R."/>
        </authorList>
    </citation>
    <scope>NUCLEOTIDE SEQUENCE [LARGE SCALE GENOMIC DNA]</scope>
    <source>
        <strain evidence="2 3">Ellin345</strain>
    </source>
</reference>
<gene>
    <name evidence="2" type="ordered locus">Acid345_1041</name>
</gene>
<dbReference type="EnsemblBacteria" id="ABF40044">
    <property type="protein sequence ID" value="ABF40044"/>
    <property type="gene ID" value="Acid345_1041"/>
</dbReference>
<dbReference type="RefSeq" id="WP_011521846.1">
    <property type="nucleotide sequence ID" value="NC_008009.1"/>
</dbReference>
<accession>Q1ISV6</accession>
<evidence type="ECO:0000313" key="3">
    <source>
        <dbReference type="Proteomes" id="UP000002432"/>
    </source>
</evidence>
<feature type="transmembrane region" description="Helical" evidence="1">
    <location>
        <begin position="39"/>
        <end position="56"/>
    </location>
</feature>
<dbReference type="HOGENOM" id="CLU_2601429_0_0_0"/>
<keyword evidence="3" id="KW-1185">Reference proteome</keyword>
<organism evidence="2 3">
    <name type="scientific">Koribacter versatilis (strain Ellin345)</name>
    <dbReference type="NCBI Taxonomy" id="204669"/>
    <lineage>
        <taxon>Bacteria</taxon>
        <taxon>Pseudomonadati</taxon>
        <taxon>Acidobacteriota</taxon>
        <taxon>Terriglobia</taxon>
        <taxon>Terriglobales</taxon>
        <taxon>Candidatus Korobacteraceae</taxon>
        <taxon>Candidatus Korobacter</taxon>
    </lineage>
</organism>
<keyword evidence="1" id="KW-0812">Transmembrane</keyword>
<dbReference type="AlphaFoldDB" id="Q1ISV6"/>
<dbReference type="STRING" id="204669.Acid345_1041"/>
<protein>
    <submittedName>
        <fullName evidence="2">Uncharacterized protein</fullName>
    </submittedName>
</protein>
<feature type="transmembrane region" description="Helical" evidence="1">
    <location>
        <begin position="12"/>
        <end position="33"/>
    </location>
</feature>
<dbReference type="KEGG" id="aba:Acid345_1041"/>
<proteinExistence type="predicted"/>
<dbReference type="Proteomes" id="UP000002432">
    <property type="component" value="Chromosome"/>
</dbReference>
<name>Q1ISV6_KORVE</name>
<dbReference type="EMBL" id="CP000360">
    <property type="protein sequence ID" value="ABF40044.1"/>
    <property type="molecule type" value="Genomic_DNA"/>
</dbReference>
<sequence>MGRILLRVKNNWPVLLALLIAGLVYGVIGLPMANAYGHWWLSVVFYAALVVAAVYARCNPDPIHSKLFHRKVRRTPQSL</sequence>
<keyword evidence="1" id="KW-0472">Membrane</keyword>
<evidence type="ECO:0000256" key="1">
    <source>
        <dbReference type="SAM" id="Phobius"/>
    </source>
</evidence>